<dbReference type="Proteomes" id="UP000027195">
    <property type="component" value="Unassembled WGS sequence"/>
</dbReference>
<evidence type="ECO:0000313" key="1">
    <source>
        <dbReference type="EMBL" id="KDQ16980.1"/>
    </source>
</evidence>
<name>A0A067MQJ0_BOTB1</name>
<dbReference type="AlphaFoldDB" id="A0A067MQJ0"/>
<dbReference type="EMBL" id="KL198025">
    <property type="protein sequence ID" value="KDQ16980.1"/>
    <property type="molecule type" value="Genomic_DNA"/>
</dbReference>
<proteinExistence type="predicted"/>
<gene>
    <name evidence="1" type="ORF">BOTBODRAFT_221791</name>
</gene>
<evidence type="ECO:0000313" key="2">
    <source>
        <dbReference type="Proteomes" id="UP000027195"/>
    </source>
</evidence>
<sequence>MWSGQWIVMDRGLSAARSSQYAACKSTSRFPKFNSRASRKMDEACTTLLHRQQICEMRRTFHGSSGSYRCCALRISRMTSFGKRLMGARSLFRGAAVAGRSTQCIFQVTGPRASLVRTIRVKIRLIVNTSSFRSWPQAVRALSPEDTTRDSD</sequence>
<keyword evidence="2" id="KW-1185">Reference proteome</keyword>
<accession>A0A067MQJ0</accession>
<organism evidence="1 2">
    <name type="scientific">Botryobasidium botryosum (strain FD-172 SS1)</name>
    <dbReference type="NCBI Taxonomy" id="930990"/>
    <lineage>
        <taxon>Eukaryota</taxon>
        <taxon>Fungi</taxon>
        <taxon>Dikarya</taxon>
        <taxon>Basidiomycota</taxon>
        <taxon>Agaricomycotina</taxon>
        <taxon>Agaricomycetes</taxon>
        <taxon>Cantharellales</taxon>
        <taxon>Botryobasidiaceae</taxon>
        <taxon>Botryobasidium</taxon>
    </lineage>
</organism>
<reference evidence="2" key="1">
    <citation type="journal article" date="2014" name="Proc. Natl. Acad. Sci. U.S.A.">
        <title>Extensive sampling of basidiomycete genomes demonstrates inadequacy of the white-rot/brown-rot paradigm for wood decay fungi.</title>
        <authorList>
            <person name="Riley R."/>
            <person name="Salamov A.A."/>
            <person name="Brown D.W."/>
            <person name="Nagy L.G."/>
            <person name="Floudas D."/>
            <person name="Held B.W."/>
            <person name="Levasseur A."/>
            <person name="Lombard V."/>
            <person name="Morin E."/>
            <person name="Otillar R."/>
            <person name="Lindquist E.A."/>
            <person name="Sun H."/>
            <person name="LaButti K.M."/>
            <person name="Schmutz J."/>
            <person name="Jabbour D."/>
            <person name="Luo H."/>
            <person name="Baker S.E."/>
            <person name="Pisabarro A.G."/>
            <person name="Walton J.D."/>
            <person name="Blanchette R.A."/>
            <person name="Henrissat B."/>
            <person name="Martin F."/>
            <person name="Cullen D."/>
            <person name="Hibbett D.S."/>
            <person name="Grigoriev I.V."/>
        </authorList>
    </citation>
    <scope>NUCLEOTIDE SEQUENCE [LARGE SCALE GENOMIC DNA]</scope>
    <source>
        <strain evidence="2">FD-172 SS1</strain>
    </source>
</reference>
<protein>
    <submittedName>
        <fullName evidence="1">Uncharacterized protein</fullName>
    </submittedName>
</protein>
<dbReference type="HOGENOM" id="CLU_1722054_0_0_1"/>
<dbReference type="InParanoid" id="A0A067MQJ0"/>